<dbReference type="EMBL" id="VSRR010002210">
    <property type="protein sequence ID" value="MPC30195.1"/>
    <property type="molecule type" value="Genomic_DNA"/>
</dbReference>
<dbReference type="AlphaFoldDB" id="A0A5B7EA27"/>
<feature type="region of interest" description="Disordered" evidence="1">
    <location>
        <begin position="14"/>
        <end position="35"/>
    </location>
</feature>
<sequence>MRLRRRRSLVYQEVSGGGRLRPGGAAPGAGRATPLGRRCPSLSLPLPLPRTHLSFRDSYSRRGQRVAPRHTRAVGRCLGCTEAAVTKIIVDCLDPRREEECAGCVARQVLATSGGEQLGDSTGVAGARKTGREPRRHRQSLLDSFNT</sequence>
<accession>A0A5B7EA27</accession>
<feature type="compositionally biased region" description="Gly residues" evidence="1">
    <location>
        <begin position="15"/>
        <end position="27"/>
    </location>
</feature>
<keyword evidence="3" id="KW-1185">Reference proteome</keyword>
<evidence type="ECO:0000256" key="1">
    <source>
        <dbReference type="SAM" id="MobiDB-lite"/>
    </source>
</evidence>
<proteinExistence type="predicted"/>
<organism evidence="2 3">
    <name type="scientific">Portunus trituberculatus</name>
    <name type="common">Swimming crab</name>
    <name type="synonym">Neptunus trituberculatus</name>
    <dbReference type="NCBI Taxonomy" id="210409"/>
    <lineage>
        <taxon>Eukaryota</taxon>
        <taxon>Metazoa</taxon>
        <taxon>Ecdysozoa</taxon>
        <taxon>Arthropoda</taxon>
        <taxon>Crustacea</taxon>
        <taxon>Multicrustacea</taxon>
        <taxon>Malacostraca</taxon>
        <taxon>Eumalacostraca</taxon>
        <taxon>Eucarida</taxon>
        <taxon>Decapoda</taxon>
        <taxon>Pleocyemata</taxon>
        <taxon>Brachyura</taxon>
        <taxon>Eubrachyura</taxon>
        <taxon>Portunoidea</taxon>
        <taxon>Portunidae</taxon>
        <taxon>Portuninae</taxon>
        <taxon>Portunus</taxon>
    </lineage>
</organism>
<dbReference type="Proteomes" id="UP000324222">
    <property type="component" value="Unassembled WGS sequence"/>
</dbReference>
<evidence type="ECO:0000313" key="2">
    <source>
        <dbReference type="EMBL" id="MPC30195.1"/>
    </source>
</evidence>
<reference evidence="2 3" key="1">
    <citation type="submission" date="2019-05" db="EMBL/GenBank/DDBJ databases">
        <title>Another draft genome of Portunus trituberculatus and its Hox gene families provides insights of decapod evolution.</title>
        <authorList>
            <person name="Jeong J.-H."/>
            <person name="Song I."/>
            <person name="Kim S."/>
            <person name="Choi T."/>
            <person name="Kim D."/>
            <person name="Ryu S."/>
            <person name="Kim W."/>
        </authorList>
    </citation>
    <scope>NUCLEOTIDE SEQUENCE [LARGE SCALE GENOMIC DNA]</scope>
    <source>
        <tissue evidence="2">Muscle</tissue>
    </source>
</reference>
<protein>
    <submittedName>
        <fullName evidence="2">Uncharacterized protein</fullName>
    </submittedName>
</protein>
<feature type="region of interest" description="Disordered" evidence="1">
    <location>
        <begin position="115"/>
        <end position="147"/>
    </location>
</feature>
<evidence type="ECO:0000313" key="3">
    <source>
        <dbReference type="Proteomes" id="UP000324222"/>
    </source>
</evidence>
<gene>
    <name evidence="2" type="ORF">E2C01_023457</name>
</gene>
<comment type="caution">
    <text evidence="2">The sequence shown here is derived from an EMBL/GenBank/DDBJ whole genome shotgun (WGS) entry which is preliminary data.</text>
</comment>
<name>A0A5B7EA27_PORTR</name>